<proteinExistence type="predicted"/>
<evidence type="ECO:0000313" key="2">
    <source>
        <dbReference type="Proteomes" id="UP000228920"/>
    </source>
</evidence>
<comment type="caution">
    <text evidence="1">The sequence shown here is derived from an EMBL/GenBank/DDBJ whole genome shotgun (WGS) entry which is preliminary data.</text>
</comment>
<gene>
    <name evidence="1" type="ORF">COY32_02975</name>
</gene>
<evidence type="ECO:0000313" key="1">
    <source>
        <dbReference type="EMBL" id="PIZ46666.1"/>
    </source>
</evidence>
<sequence length="86" mass="9651">MKKRFKTALIIILLPFVFFVLWINVTVGSFHKPSGCCGPICGIRYGIEVQLQCRADIICPEVITACPPETVINKLQLLLSNLDFNK</sequence>
<accession>A0A2M7TK82</accession>
<dbReference type="Proteomes" id="UP000228920">
    <property type="component" value="Unassembled WGS sequence"/>
</dbReference>
<dbReference type="AlphaFoldDB" id="A0A2M7TK82"/>
<name>A0A2M7TK82_UNCKA</name>
<protein>
    <submittedName>
        <fullName evidence="1">Uncharacterized protein</fullName>
    </submittedName>
</protein>
<organism evidence="1 2">
    <name type="scientific">candidate division WWE3 bacterium CG_4_10_14_0_2_um_filter_41_14</name>
    <dbReference type="NCBI Taxonomy" id="1975072"/>
    <lineage>
        <taxon>Bacteria</taxon>
        <taxon>Katanobacteria</taxon>
    </lineage>
</organism>
<reference evidence="2" key="1">
    <citation type="submission" date="2017-09" db="EMBL/GenBank/DDBJ databases">
        <title>Depth-based differentiation of microbial function through sediment-hosted aquifers and enrichment of novel symbionts in the deep terrestrial subsurface.</title>
        <authorList>
            <person name="Probst A.J."/>
            <person name="Ladd B."/>
            <person name="Jarett J.K."/>
            <person name="Geller-Mcgrath D.E."/>
            <person name="Sieber C.M.K."/>
            <person name="Emerson J.B."/>
            <person name="Anantharaman K."/>
            <person name="Thomas B.C."/>
            <person name="Malmstrom R."/>
            <person name="Stieglmeier M."/>
            <person name="Klingl A."/>
            <person name="Woyke T."/>
            <person name="Ryan C.M."/>
            <person name="Banfield J.F."/>
        </authorList>
    </citation>
    <scope>NUCLEOTIDE SEQUENCE [LARGE SCALE GENOMIC DNA]</scope>
</reference>
<dbReference type="EMBL" id="PFNL01000086">
    <property type="protein sequence ID" value="PIZ46666.1"/>
    <property type="molecule type" value="Genomic_DNA"/>
</dbReference>